<dbReference type="SUPFAM" id="SSF51735">
    <property type="entry name" value="NAD(P)-binding Rossmann-fold domains"/>
    <property type="match status" value="1"/>
</dbReference>
<protein>
    <submittedName>
        <fullName evidence="5">3-oxoacyl-(Acyl-carrier-protein) reductase</fullName>
    </submittedName>
</protein>
<dbReference type="PRINTS" id="PR00080">
    <property type="entry name" value="SDRFAMILY"/>
</dbReference>
<evidence type="ECO:0000313" key="6">
    <source>
        <dbReference type="Proteomes" id="UP000008372"/>
    </source>
</evidence>
<name>A0ABQ0I360_9ALTE</name>
<reference evidence="5 6" key="1">
    <citation type="journal article" date="2014" name="Environ. Microbiol.">
        <title>Comparative genomics of the marine bacterial genus Glaciecola reveals the high degree of genomic diversity and genomic characteristic for cold adaptation.</title>
        <authorList>
            <person name="Qin Q.L."/>
            <person name="Xie B.B."/>
            <person name="Yu Y."/>
            <person name="Shu Y.L."/>
            <person name="Rong J.C."/>
            <person name="Zhang Y.J."/>
            <person name="Zhao D.L."/>
            <person name="Chen X.L."/>
            <person name="Zhang X.Y."/>
            <person name="Chen B."/>
            <person name="Zhou B.C."/>
            <person name="Zhang Y.Z."/>
        </authorList>
    </citation>
    <scope>NUCLEOTIDE SEQUENCE [LARGE SCALE GENOMIC DNA]</scope>
    <source>
        <strain evidence="5 6">NO2</strain>
    </source>
</reference>
<dbReference type="InterPro" id="IPR057326">
    <property type="entry name" value="KR_dom"/>
</dbReference>
<dbReference type="PROSITE" id="PS00061">
    <property type="entry name" value="ADH_SHORT"/>
    <property type="match status" value="1"/>
</dbReference>
<evidence type="ECO:0000256" key="2">
    <source>
        <dbReference type="ARBA" id="ARBA00023002"/>
    </source>
</evidence>
<keyword evidence="2" id="KW-0560">Oxidoreductase</keyword>
<dbReference type="CDD" id="cd05233">
    <property type="entry name" value="SDR_c"/>
    <property type="match status" value="1"/>
</dbReference>
<keyword evidence="3" id="KW-0520">NAD</keyword>
<dbReference type="Pfam" id="PF13561">
    <property type="entry name" value="adh_short_C2"/>
    <property type="match status" value="1"/>
</dbReference>
<evidence type="ECO:0000259" key="4">
    <source>
        <dbReference type="SMART" id="SM00822"/>
    </source>
</evidence>
<dbReference type="InterPro" id="IPR020904">
    <property type="entry name" value="Sc_DH/Rdtase_CS"/>
</dbReference>
<organism evidence="5 6">
    <name type="scientific">Paraglaciecola agarilytica NO2</name>
    <dbReference type="NCBI Taxonomy" id="1125747"/>
    <lineage>
        <taxon>Bacteria</taxon>
        <taxon>Pseudomonadati</taxon>
        <taxon>Pseudomonadota</taxon>
        <taxon>Gammaproteobacteria</taxon>
        <taxon>Alteromonadales</taxon>
        <taxon>Alteromonadaceae</taxon>
        <taxon>Paraglaciecola</taxon>
    </lineage>
</organism>
<proteinExistence type="inferred from homology"/>
<dbReference type="Proteomes" id="UP000008372">
    <property type="component" value="Unassembled WGS sequence"/>
</dbReference>
<dbReference type="InterPro" id="IPR002347">
    <property type="entry name" value="SDR_fam"/>
</dbReference>
<dbReference type="PRINTS" id="PR00081">
    <property type="entry name" value="GDHRDH"/>
</dbReference>
<gene>
    <name evidence="5" type="ORF">GAGA_0890</name>
</gene>
<dbReference type="NCBIfam" id="NF005559">
    <property type="entry name" value="PRK07231.1"/>
    <property type="match status" value="1"/>
</dbReference>
<dbReference type="PANTHER" id="PTHR24321">
    <property type="entry name" value="DEHYDROGENASES, SHORT CHAIN"/>
    <property type="match status" value="1"/>
</dbReference>
<feature type="domain" description="Ketoreductase" evidence="4">
    <location>
        <begin position="7"/>
        <end position="179"/>
    </location>
</feature>
<dbReference type="RefSeq" id="WP_008302610.1">
    <property type="nucleotide sequence ID" value="NZ_BAEK01000017.1"/>
</dbReference>
<accession>A0ABQ0I360</accession>
<comment type="caution">
    <text evidence="5">The sequence shown here is derived from an EMBL/GenBank/DDBJ whole genome shotgun (WGS) entry which is preliminary data.</text>
</comment>
<dbReference type="InterPro" id="IPR036291">
    <property type="entry name" value="NAD(P)-bd_dom_sf"/>
</dbReference>
<evidence type="ECO:0000313" key="5">
    <source>
        <dbReference type="EMBL" id="GAC03753.1"/>
    </source>
</evidence>
<dbReference type="EMBL" id="BAEK01000017">
    <property type="protein sequence ID" value="GAC03753.1"/>
    <property type="molecule type" value="Genomic_DNA"/>
</dbReference>
<sequence length="252" mass="26124">MFEFENKVVLITGAAGGIGLAAAKAFAKQKAKVVLVDINGDKVAVEAKNICDAGGEATSIAADITVFPQCEAMVAHAVNTYGGLHITFNNAGMPTGISDSFEDYSLEEWDRVMAVNVTGMFHSMKAAVPALKSSGGNVIINTASVTCFTSSAGMLAYTASKHAVAGLTKAASMDLIKDGIRVNAVCPGLIDTPMLAGHMAIPEVKETLNAQPPIGRVGLPEEIAEAVLFLASDKSSYMVGELMRVDGGLSLN</sequence>
<dbReference type="Gene3D" id="3.40.50.720">
    <property type="entry name" value="NAD(P)-binding Rossmann-like Domain"/>
    <property type="match status" value="1"/>
</dbReference>
<comment type="similarity">
    <text evidence="1">Belongs to the short-chain dehydrogenases/reductases (SDR) family.</text>
</comment>
<evidence type="ECO:0000256" key="3">
    <source>
        <dbReference type="ARBA" id="ARBA00023027"/>
    </source>
</evidence>
<evidence type="ECO:0000256" key="1">
    <source>
        <dbReference type="ARBA" id="ARBA00006484"/>
    </source>
</evidence>
<dbReference type="PANTHER" id="PTHR24321:SF8">
    <property type="entry name" value="ESTRADIOL 17-BETA-DEHYDROGENASE 8-RELATED"/>
    <property type="match status" value="1"/>
</dbReference>
<keyword evidence="6" id="KW-1185">Reference proteome</keyword>
<dbReference type="SMART" id="SM00822">
    <property type="entry name" value="PKS_KR"/>
    <property type="match status" value="1"/>
</dbReference>